<protein>
    <recommendedName>
        <fullName evidence="2">Factor of DNA methylation 1-5/IDN2 domain-containing protein</fullName>
    </recommendedName>
</protein>
<evidence type="ECO:0000256" key="1">
    <source>
        <dbReference type="SAM" id="Coils"/>
    </source>
</evidence>
<name>A0A2G5EX42_AQUCA</name>
<proteinExistence type="predicted"/>
<dbReference type="PANTHER" id="PTHR21596">
    <property type="entry name" value="RIBONUCLEASE P SUBUNIT P38"/>
    <property type="match status" value="1"/>
</dbReference>
<evidence type="ECO:0000313" key="3">
    <source>
        <dbReference type="EMBL" id="PIA60328.1"/>
    </source>
</evidence>
<dbReference type="PANTHER" id="PTHR21596:SF82">
    <property type="entry name" value="FACTOR OF DNA METHYLATION 5-LIKE"/>
    <property type="match status" value="1"/>
</dbReference>
<dbReference type="AlphaFoldDB" id="A0A2G5EX42"/>
<dbReference type="STRING" id="218851.A0A2G5EX42"/>
<accession>A0A2G5EX42</accession>
<reference evidence="3 4" key="1">
    <citation type="submission" date="2017-09" db="EMBL/GenBank/DDBJ databases">
        <title>WGS assembly of Aquilegia coerulea Goldsmith.</title>
        <authorList>
            <person name="Hodges S."/>
            <person name="Kramer E."/>
            <person name="Nordborg M."/>
            <person name="Tomkins J."/>
            <person name="Borevitz J."/>
            <person name="Derieg N."/>
            <person name="Yan J."/>
            <person name="Mihaltcheva S."/>
            <person name="Hayes R.D."/>
            <person name="Rokhsar D."/>
        </authorList>
    </citation>
    <scope>NUCLEOTIDE SEQUENCE [LARGE SCALE GENOMIC DNA]</scope>
    <source>
        <strain evidence="4">cv. Goldsmith</strain>
    </source>
</reference>
<feature type="coiled-coil region" evidence="1">
    <location>
        <begin position="7"/>
        <end position="41"/>
    </location>
</feature>
<dbReference type="EMBL" id="KZ305020">
    <property type="protein sequence ID" value="PIA60328.1"/>
    <property type="molecule type" value="Genomic_DNA"/>
</dbReference>
<keyword evidence="1" id="KW-0175">Coiled coil</keyword>
<evidence type="ECO:0000313" key="4">
    <source>
        <dbReference type="Proteomes" id="UP000230069"/>
    </source>
</evidence>
<sequence>MQLKTMLVEKEGNLQNLRKQLEEKTEDMQDVRRKLYVMEENPNMLNKQLEEKTADMEDMVSVNQVLTVKERMINDELQGAYIELKNELQDVLGPRSGIGFKLMGELNIKPFQDVCRQKFPSEEYDVKSAELCSMWQENIKNQEWYPFKRIQANGKLVDEKLVQLNDAWGEEVHKAVCVWLCWR</sequence>
<evidence type="ECO:0000259" key="2">
    <source>
        <dbReference type="Pfam" id="PF03469"/>
    </source>
</evidence>
<dbReference type="GO" id="GO:0080188">
    <property type="term" value="P:gene silencing by siRNA-directed DNA methylation"/>
    <property type="evidence" value="ECO:0007669"/>
    <property type="project" value="InterPro"/>
</dbReference>
<feature type="domain" description="Factor of DNA methylation 1-5/IDN2" evidence="2">
    <location>
        <begin position="101"/>
        <end position="177"/>
    </location>
</feature>
<dbReference type="InterPro" id="IPR045177">
    <property type="entry name" value="FDM1-5/IDN2"/>
</dbReference>
<keyword evidence="4" id="KW-1185">Reference proteome</keyword>
<dbReference type="OrthoDB" id="1892195at2759"/>
<dbReference type="Proteomes" id="UP000230069">
    <property type="component" value="Unassembled WGS sequence"/>
</dbReference>
<dbReference type="Pfam" id="PF03469">
    <property type="entry name" value="XH"/>
    <property type="match status" value="1"/>
</dbReference>
<gene>
    <name evidence="3" type="ORF">AQUCO_00300077v1</name>
</gene>
<dbReference type="InParanoid" id="A0A2G5EX42"/>
<organism evidence="3 4">
    <name type="scientific">Aquilegia coerulea</name>
    <name type="common">Rocky mountain columbine</name>
    <dbReference type="NCBI Taxonomy" id="218851"/>
    <lineage>
        <taxon>Eukaryota</taxon>
        <taxon>Viridiplantae</taxon>
        <taxon>Streptophyta</taxon>
        <taxon>Embryophyta</taxon>
        <taxon>Tracheophyta</taxon>
        <taxon>Spermatophyta</taxon>
        <taxon>Magnoliopsida</taxon>
        <taxon>Ranunculales</taxon>
        <taxon>Ranunculaceae</taxon>
        <taxon>Thalictroideae</taxon>
        <taxon>Aquilegia</taxon>
    </lineage>
</organism>
<dbReference type="InterPro" id="IPR005379">
    <property type="entry name" value="FDM1-5/IDN2_XH"/>
</dbReference>